<dbReference type="Proteomes" id="UP000320176">
    <property type="component" value="Unassembled WGS sequence"/>
</dbReference>
<sequence length="436" mass="48126">MRRSFAVVLLVVVVNGMSWGQGAVPGRAATLEQAKSVLDLSGKPLIDCIGDPQTRIASQSYQCDGETVKIAKQLDEIMQQRGFTRLDGASFTDAYCSSVYQKSGFTVSLMVMPSGMPDVASVTLLNQGDVNLRGLPKPESKELYVQPASAIFTCELSVDQAKVRCRELLEGAGWEWFGDTTVSFFMRQNAVRLQVMCSESPAQPGVTTLHYSTELMSSTLPMVPDLVRVAYSDMTTTLDGDSTLGVDEFATAYRKTLTEAGWNATTEQPIKIDFRDHLIFVNQAKEMAELSFYTVESVTRFQLRFQTAEQVERESQQAKMAVLQAQTKRDADEARLLNPTRIVIARPDGADIRQATKQKLEFTVRSGTAKAAVSQWIQSCKDAGWKIETLVESREVGEYKLTKGEQVISASFVDPGFIPGEITLKTSPTFQLDLAK</sequence>
<dbReference type="OrthoDB" id="260615at2"/>
<dbReference type="RefSeq" id="WP_146523360.1">
    <property type="nucleotide sequence ID" value="NZ_CP151726.1"/>
</dbReference>
<keyword evidence="2" id="KW-1185">Reference proteome</keyword>
<reference evidence="1 2" key="1">
    <citation type="submission" date="2019-02" db="EMBL/GenBank/DDBJ databases">
        <title>Deep-cultivation of Planctomycetes and their phenomic and genomic characterization uncovers novel biology.</title>
        <authorList>
            <person name="Wiegand S."/>
            <person name="Jogler M."/>
            <person name="Boedeker C."/>
            <person name="Pinto D."/>
            <person name="Vollmers J."/>
            <person name="Rivas-Marin E."/>
            <person name="Kohn T."/>
            <person name="Peeters S.H."/>
            <person name="Heuer A."/>
            <person name="Rast P."/>
            <person name="Oberbeckmann S."/>
            <person name="Bunk B."/>
            <person name="Jeske O."/>
            <person name="Meyerdierks A."/>
            <person name="Storesund J.E."/>
            <person name="Kallscheuer N."/>
            <person name="Luecker S."/>
            <person name="Lage O.M."/>
            <person name="Pohl T."/>
            <person name="Merkel B.J."/>
            <person name="Hornburger P."/>
            <person name="Mueller R.-W."/>
            <person name="Bruemmer F."/>
            <person name="Labrenz M."/>
            <person name="Spormann A.M."/>
            <person name="Op Den Camp H."/>
            <person name="Overmann J."/>
            <person name="Amann R."/>
            <person name="Jetten M.S.M."/>
            <person name="Mascher T."/>
            <person name="Medema M.H."/>
            <person name="Devos D.P."/>
            <person name="Kaster A.-K."/>
            <person name="Ovreas L."/>
            <person name="Rohde M."/>
            <person name="Galperin M.Y."/>
            <person name="Jogler C."/>
        </authorList>
    </citation>
    <scope>NUCLEOTIDE SEQUENCE [LARGE SCALE GENOMIC DNA]</scope>
    <source>
        <strain evidence="1 2">Pla52n</strain>
    </source>
</reference>
<accession>A0A5C5ZY82</accession>
<protein>
    <submittedName>
        <fullName evidence="1">Uncharacterized protein</fullName>
    </submittedName>
</protein>
<proteinExistence type="predicted"/>
<dbReference type="EMBL" id="SJPN01000013">
    <property type="protein sequence ID" value="TWT91978.1"/>
    <property type="molecule type" value="Genomic_DNA"/>
</dbReference>
<gene>
    <name evidence="1" type="ORF">Pla52n_64510</name>
</gene>
<comment type="caution">
    <text evidence="1">The sequence shown here is derived from an EMBL/GenBank/DDBJ whole genome shotgun (WGS) entry which is preliminary data.</text>
</comment>
<evidence type="ECO:0000313" key="2">
    <source>
        <dbReference type="Proteomes" id="UP000320176"/>
    </source>
</evidence>
<dbReference type="AlphaFoldDB" id="A0A5C5ZY82"/>
<organism evidence="1 2">
    <name type="scientific">Stieleria varia</name>
    <dbReference type="NCBI Taxonomy" id="2528005"/>
    <lineage>
        <taxon>Bacteria</taxon>
        <taxon>Pseudomonadati</taxon>
        <taxon>Planctomycetota</taxon>
        <taxon>Planctomycetia</taxon>
        <taxon>Pirellulales</taxon>
        <taxon>Pirellulaceae</taxon>
        <taxon>Stieleria</taxon>
    </lineage>
</organism>
<name>A0A5C5ZY82_9BACT</name>
<evidence type="ECO:0000313" key="1">
    <source>
        <dbReference type="EMBL" id="TWT91978.1"/>
    </source>
</evidence>